<sequence length="44" mass="5119">MKQVKPTDEKSEVKIGKTIYIVQREFVGKCSLQELLERLILAKK</sequence>
<proteinExistence type="predicted"/>
<evidence type="ECO:0000313" key="1">
    <source>
        <dbReference type="EMBL" id="MCW1077353.1"/>
    </source>
</evidence>
<gene>
    <name evidence="1" type="ORF">OJ589_09390</name>
</gene>
<dbReference type="AlphaFoldDB" id="A0ABD4U580"/>
<evidence type="ECO:0000313" key="2">
    <source>
        <dbReference type="Proteomes" id="UP001208682"/>
    </source>
</evidence>
<dbReference type="RefSeq" id="WP_257362731.1">
    <property type="nucleotide sequence ID" value="NZ_CP069892.1"/>
</dbReference>
<evidence type="ECO:0008006" key="3">
    <source>
        <dbReference type="Google" id="ProtNLM"/>
    </source>
</evidence>
<comment type="caution">
    <text evidence="1">The sequence shown here is derived from an EMBL/GenBank/DDBJ whole genome shotgun (WGS) entry which is preliminary data.</text>
</comment>
<reference evidence="1 2" key="1">
    <citation type="submission" date="2022-10" db="EMBL/GenBank/DDBJ databases">
        <title>Comparative genomic study of S. anginosus.</title>
        <authorList>
            <person name="Prasad A."/>
            <person name="Ene A."/>
            <person name="Jablonska S."/>
            <person name="Du J."/>
            <person name="Wolfe A.J."/>
            <person name="Putonti C."/>
        </authorList>
    </citation>
    <scope>NUCLEOTIDE SEQUENCE [LARGE SCALE GENOMIC DNA]</scope>
    <source>
        <strain evidence="1 2">UMB1339</strain>
    </source>
</reference>
<accession>A0ABD4U580</accession>
<protein>
    <recommendedName>
        <fullName evidence="3">Transposase</fullName>
    </recommendedName>
</protein>
<dbReference type="Proteomes" id="UP001208682">
    <property type="component" value="Unassembled WGS sequence"/>
</dbReference>
<name>A0ABD4U580_STRAP</name>
<organism evidence="1 2">
    <name type="scientific">Streptococcus anginosus</name>
    <dbReference type="NCBI Taxonomy" id="1328"/>
    <lineage>
        <taxon>Bacteria</taxon>
        <taxon>Bacillati</taxon>
        <taxon>Bacillota</taxon>
        <taxon>Bacilli</taxon>
        <taxon>Lactobacillales</taxon>
        <taxon>Streptococcaceae</taxon>
        <taxon>Streptococcus</taxon>
        <taxon>Streptococcus anginosus group</taxon>
    </lineage>
</organism>
<dbReference type="EMBL" id="JAPAIP010000032">
    <property type="protein sequence ID" value="MCW1077353.1"/>
    <property type="molecule type" value="Genomic_DNA"/>
</dbReference>